<name>A0ABR2PMY9_9ROSI</name>
<keyword evidence="2" id="KW-1185">Reference proteome</keyword>
<dbReference type="EMBL" id="JBBPBN010000056">
    <property type="protein sequence ID" value="KAK8989774.1"/>
    <property type="molecule type" value="Genomic_DNA"/>
</dbReference>
<accession>A0ABR2PMY9</accession>
<evidence type="ECO:0000313" key="1">
    <source>
        <dbReference type="EMBL" id="KAK8989774.1"/>
    </source>
</evidence>
<protein>
    <submittedName>
        <fullName evidence="1">Uncharacterized protein</fullName>
    </submittedName>
</protein>
<sequence length="133" mass="14626">MTTLSCENMVNADDQGIGSKRPRRSWADVVQRNLELGPINSDGMLTIRARELSDMSLLNQVGTPCGLTAELVGKASGDAKYNEGLGNLTPTQVILSLDKCIEVRDEPRVFLSEFVEGRNKIKDIVKCILDFGR</sequence>
<evidence type="ECO:0000313" key="2">
    <source>
        <dbReference type="Proteomes" id="UP001396334"/>
    </source>
</evidence>
<gene>
    <name evidence="1" type="ORF">V6N11_064190</name>
</gene>
<proteinExistence type="predicted"/>
<comment type="caution">
    <text evidence="1">The sequence shown here is derived from an EMBL/GenBank/DDBJ whole genome shotgun (WGS) entry which is preliminary data.</text>
</comment>
<dbReference type="Proteomes" id="UP001396334">
    <property type="component" value="Unassembled WGS sequence"/>
</dbReference>
<reference evidence="1 2" key="1">
    <citation type="journal article" date="2024" name="G3 (Bethesda)">
        <title>Genome assembly of Hibiscus sabdariffa L. provides insights into metabolisms of medicinal natural products.</title>
        <authorList>
            <person name="Kim T."/>
        </authorList>
    </citation>
    <scope>NUCLEOTIDE SEQUENCE [LARGE SCALE GENOMIC DNA]</scope>
    <source>
        <strain evidence="1">TK-2024</strain>
        <tissue evidence="1">Old leaves</tissue>
    </source>
</reference>
<organism evidence="1 2">
    <name type="scientific">Hibiscus sabdariffa</name>
    <name type="common">roselle</name>
    <dbReference type="NCBI Taxonomy" id="183260"/>
    <lineage>
        <taxon>Eukaryota</taxon>
        <taxon>Viridiplantae</taxon>
        <taxon>Streptophyta</taxon>
        <taxon>Embryophyta</taxon>
        <taxon>Tracheophyta</taxon>
        <taxon>Spermatophyta</taxon>
        <taxon>Magnoliopsida</taxon>
        <taxon>eudicotyledons</taxon>
        <taxon>Gunneridae</taxon>
        <taxon>Pentapetalae</taxon>
        <taxon>rosids</taxon>
        <taxon>malvids</taxon>
        <taxon>Malvales</taxon>
        <taxon>Malvaceae</taxon>
        <taxon>Malvoideae</taxon>
        <taxon>Hibiscus</taxon>
    </lineage>
</organism>